<name>A0A068SPI4_NEOGA</name>
<accession>A0A068SPI4</accession>
<dbReference type="RefSeq" id="WP_038587200.1">
    <property type="nucleotide sequence ID" value="NZ_HG938353.1"/>
</dbReference>
<dbReference type="KEGG" id="ngg:RG540_CH19740"/>
<keyword evidence="3" id="KW-1185">Reference proteome</keyword>
<dbReference type="PANTHER" id="PTHR23150">
    <property type="entry name" value="SULFATASE MODIFYING FACTOR 1, 2"/>
    <property type="match status" value="1"/>
</dbReference>
<dbReference type="PANTHER" id="PTHR23150:SF19">
    <property type="entry name" value="FORMYLGLYCINE-GENERATING ENZYME"/>
    <property type="match status" value="1"/>
</dbReference>
<dbReference type="InterPro" id="IPR005532">
    <property type="entry name" value="SUMF_dom"/>
</dbReference>
<reference evidence="3" key="1">
    <citation type="journal article" date="2014" name="BMC Genomics">
        <title>Genome sequencing of two Neorhizobium galegae strains reveals a noeT gene responsible for the unusual acetylation of the nodulation factors.</title>
        <authorList>
            <person name="Osterman J."/>
            <person name="Marsh J."/>
            <person name="Laine P.K."/>
            <person name="Zeng Z."/>
            <person name="Alatalo E."/>
            <person name="Sullivan J.T."/>
            <person name="Young J.P."/>
            <person name="Thomas-Oates J."/>
            <person name="Paulin L."/>
            <person name="Lindstrom K."/>
        </authorList>
    </citation>
    <scope>NUCLEOTIDE SEQUENCE [LARGE SCALE GENOMIC DNA]</scope>
    <source>
        <strain evidence="3">HAMBI 540</strain>
    </source>
</reference>
<dbReference type="Proteomes" id="UP000028181">
    <property type="component" value="Chromosome I"/>
</dbReference>
<sequence length="321" mass="35097">MTDAALAGNTCCCAASREREGEVVPVGIKPQTSGARPIHREAELPGGTFLMGDPFGEGYAPDGEELVHEVPLGPFAMDTTCVTVEQFSAFARATGYRTEAERYGDSSVFRRAVAADRPDILGYHGAPWWLTVRGADWRHPVGPLSGIEDLMEHPVVHVSHADALAYCEWAGRRLPTEAEWEYAARGGLAGKRFPGGDELEVDGRHHANLWQGTFPTHNTAADGWLATAPVESYALNGFGLYQMAGNVWEWCADWFERDYYAHSPSGDPEGPANGERRVIRGGSYLCHASYCHRYRVAARSSNTPGSSSCNLGFRTVSRRFS</sequence>
<dbReference type="PATRIC" id="fig|1028800.3.peg.1988"/>
<dbReference type="InterPro" id="IPR016187">
    <property type="entry name" value="CTDL_fold"/>
</dbReference>
<dbReference type="HOGENOM" id="CLU_012431_4_2_5"/>
<organism evidence="2 3">
    <name type="scientific">Neorhizobium galegae bv. orientalis str. HAMBI 540</name>
    <dbReference type="NCBI Taxonomy" id="1028800"/>
    <lineage>
        <taxon>Bacteria</taxon>
        <taxon>Pseudomonadati</taxon>
        <taxon>Pseudomonadota</taxon>
        <taxon>Alphaproteobacteria</taxon>
        <taxon>Hyphomicrobiales</taxon>
        <taxon>Rhizobiaceae</taxon>
        <taxon>Rhizobium/Agrobacterium group</taxon>
        <taxon>Neorhizobium</taxon>
    </lineage>
</organism>
<dbReference type="AlphaFoldDB" id="A0A068SPI4"/>
<dbReference type="InterPro" id="IPR042095">
    <property type="entry name" value="SUMF_sf"/>
</dbReference>
<dbReference type="GeneID" id="24259725"/>
<dbReference type="OrthoDB" id="9768004at2"/>
<feature type="domain" description="Sulfatase-modifying factor enzyme-like" evidence="1">
    <location>
        <begin position="43"/>
        <end position="316"/>
    </location>
</feature>
<proteinExistence type="predicted"/>
<evidence type="ECO:0000313" key="3">
    <source>
        <dbReference type="Proteomes" id="UP000028181"/>
    </source>
</evidence>
<dbReference type="Gene3D" id="3.90.1580.10">
    <property type="entry name" value="paralog of FGE (formylglycine-generating enzyme)"/>
    <property type="match status" value="1"/>
</dbReference>
<dbReference type="Pfam" id="PF03781">
    <property type="entry name" value="FGE-sulfatase"/>
    <property type="match status" value="1"/>
</dbReference>
<evidence type="ECO:0000259" key="1">
    <source>
        <dbReference type="Pfam" id="PF03781"/>
    </source>
</evidence>
<protein>
    <submittedName>
        <fullName evidence="2">Sulfatase-modifying factor 1</fullName>
    </submittedName>
</protein>
<dbReference type="eggNOG" id="COG1262">
    <property type="taxonomic scope" value="Bacteria"/>
</dbReference>
<dbReference type="GO" id="GO:0120147">
    <property type="term" value="F:formylglycine-generating oxidase activity"/>
    <property type="evidence" value="ECO:0007669"/>
    <property type="project" value="TreeGrafter"/>
</dbReference>
<dbReference type="EMBL" id="HG938353">
    <property type="protein sequence ID" value="CDN48143.1"/>
    <property type="molecule type" value="Genomic_DNA"/>
</dbReference>
<evidence type="ECO:0000313" key="2">
    <source>
        <dbReference type="EMBL" id="CDN48143.1"/>
    </source>
</evidence>
<dbReference type="SUPFAM" id="SSF56436">
    <property type="entry name" value="C-type lectin-like"/>
    <property type="match status" value="1"/>
</dbReference>
<gene>
    <name evidence="2" type="ORF">RG540_CH19740</name>
</gene>
<dbReference type="InterPro" id="IPR051043">
    <property type="entry name" value="Sulfatase_Mod_Factor_Kinase"/>
</dbReference>